<comment type="pathway">
    <text evidence="2">Protein modification; protein ubiquitination.</text>
</comment>
<dbReference type="GO" id="GO:0061630">
    <property type="term" value="F:ubiquitin protein ligase activity"/>
    <property type="evidence" value="ECO:0007669"/>
    <property type="project" value="UniProtKB-EC"/>
</dbReference>
<dbReference type="CDD" id="cd16664">
    <property type="entry name" value="RING-Ubox_PUB"/>
    <property type="match status" value="1"/>
</dbReference>
<feature type="region of interest" description="Disordered" evidence="6">
    <location>
        <begin position="21"/>
        <end position="108"/>
    </location>
</feature>
<evidence type="ECO:0000256" key="1">
    <source>
        <dbReference type="ARBA" id="ARBA00000900"/>
    </source>
</evidence>
<keyword evidence="4" id="KW-0808">Transferase</keyword>
<evidence type="ECO:0000313" key="9">
    <source>
        <dbReference type="Proteomes" id="UP000250235"/>
    </source>
</evidence>
<protein>
    <recommendedName>
        <fullName evidence="3">RING-type E3 ubiquitin transferase</fullName>
        <ecNumber evidence="3">2.3.2.27</ecNumber>
    </recommendedName>
</protein>
<evidence type="ECO:0000256" key="6">
    <source>
        <dbReference type="SAM" id="MobiDB-lite"/>
    </source>
</evidence>
<dbReference type="InterPro" id="IPR045210">
    <property type="entry name" value="RING-Ubox_PUB"/>
</dbReference>
<feature type="domain" description="U-box" evidence="7">
    <location>
        <begin position="589"/>
        <end position="664"/>
    </location>
</feature>
<name>A0A2Z7DFZ2_9LAMI</name>
<evidence type="ECO:0000256" key="3">
    <source>
        <dbReference type="ARBA" id="ARBA00012483"/>
    </source>
</evidence>
<dbReference type="GO" id="GO:0016567">
    <property type="term" value="P:protein ubiquitination"/>
    <property type="evidence" value="ECO:0007669"/>
    <property type="project" value="UniProtKB-UniPathway"/>
</dbReference>
<evidence type="ECO:0000256" key="4">
    <source>
        <dbReference type="ARBA" id="ARBA00022679"/>
    </source>
</evidence>
<evidence type="ECO:0000259" key="7">
    <source>
        <dbReference type="PROSITE" id="PS51698"/>
    </source>
</evidence>
<dbReference type="SUPFAM" id="SSF57850">
    <property type="entry name" value="RING/U-box"/>
    <property type="match status" value="1"/>
</dbReference>
<dbReference type="SUPFAM" id="SSF48371">
    <property type="entry name" value="ARM repeat"/>
    <property type="match status" value="1"/>
</dbReference>
<keyword evidence="9" id="KW-1185">Reference proteome</keyword>
<dbReference type="EMBL" id="KQ988199">
    <property type="protein sequence ID" value="KZV56443.1"/>
    <property type="molecule type" value="Genomic_DNA"/>
</dbReference>
<keyword evidence="5" id="KW-0175">Coiled coil</keyword>
<reference evidence="8 9" key="1">
    <citation type="journal article" date="2015" name="Proc. Natl. Acad. Sci. U.S.A.">
        <title>The resurrection genome of Boea hygrometrica: A blueprint for survival of dehydration.</title>
        <authorList>
            <person name="Xiao L."/>
            <person name="Yang G."/>
            <person name="Zhang L."/>
            <person name="Yang X."/>
            <person name="Zhao S."/>
            <person name="Ji Z."/>
            <person name="Zhou Q."/>
            <person name="Hu M."/>
            <person name="Wang Y."/>
            <person name="Chen M."/>
            <person name="Xu Y."/>
            <person name="Jin H."/>
            <person name="Xiao X."/>
            <person name="Hu G."/>
            <person name="Bao F."/>
            <person name="Hu Y."/>
            <person name="Wan P."/>
            <person name="Li L."/>
            <person name="Deng X."/>
            <person name="Kuang T."/>
            <person name="Xiang C."/>
            <person name="Zhu J.K."/>
            <person name="Oliver M.J."/>
            <person name="He Y."/>
        </authorList>
    </citation>
    <scope>NUCLEOTIDE SEQUENCE [LARGE SCALE GENOMIC DNA]</scope>
    <source>
        <strain evidence="9">cv. XS01</strain>
    </source>
</reference>
<dbReference type="EC" id="2.3.2.27" evidence="3"/>
<dbReference type="InterPro" id="IPR003613">
    <property type="entry name" value="Ubox_domain"/>
</dbReference>
<dbReference type="InterPro" id="IPR011989">
    <property type="entry name" value="ARM-like"/>
</dbReference>
<feature type="region of interest" description="Disordered" evidence="6">
    <location>
        <begin position="162"/>
        <end position="237"/>
    </location>
</feature>
<feature type="coiled-coil region" evidence="5">
    <location>
        <begin position="291"/>
        <end position="318"/>
    </location>
</feature>
<dbReference type="InterPro" id="IPR016024">
    <property type="entry name" value="ARM-type_fold"/>
</dbReference>
<dbReference type="InterPro" id="IPR013083">
    <property type="entry name" value="Znf_RING/FYVE/PHD"/>
</dbReference>
<accession>A0A2Z7DFZ2</accession>
<evidence type="ECO:0000256" key="5">
    <source>
        <dbReference type="SAM" id="Coils"/>
    </source>
</evidence>
<dbReference type="OrthoDB" id="10064100at2759"/>
<sequence>MAMSLEELLAEEGFQRRKLEIVSRTSYTSGGRPSVPLRGRPESSSSHPVKKVERSRSEIPRYSSKGEVSTSKSFNGRKARDTFIRREKVDSESEARKNDATLRRRGRQDSWDGARFNVRATSSDSQVSEITEVTQGYEIVEVGNNSPYKDIYLNKVYGYEDNESGNFTTQEEKERYRQRSGKNIVEDKKRANSFKHPPSISKRGNSDATNWKLMNQRESSSKKKFDERESMKQPNLEETIDTPALDEAAVKAIISILSGYIKRFLKDEDFRTSLRHNSFASLNFTGFEGGLNTESKVIENLEQAIETVERAAEDSASVKELKKASLQLSVITGLNSNDLKDGFTSGIPNLKLSACAHLYLSVIYVMQKKDKITARHILQVFLDSPFQARLALLSDLWDHVFLPHLLHLKLWYDKEALLVADTPVLTNRNLLDKVYNETLDLGTHQFAKYYKDWLTEGLEAPSLPVIKIPSFSAQLMPKGGLHGHTNSPASHVSPQPMVSKKLYDEVFRHAHKTGFELEIYEEENFEISARSSNSPAPEDKQLILYDSLTSTDQYFGPDGESLPQPEFEHNVQEQVEKHKEIKDISSLASIPSDFVCPLTGLIFEDPVTLETGQCFEREAIVDWFNKGSTTCPVTRKTLQYQAVPSTNLILKRVIDNWKSDHFQHILAIVSQVAANSAERTFVLNDDTVVCILEQLLVVFSGKERVHNTKRVLSFGGLQFLLERFRSGKANEKTFILPLLLFCIEADEECRNDVLRNISKSSLLELLHGEQLKTVTDAVLLLSELICLNRRMDGQIFLEGVNDEELADMMDDLLIYLKNCTLEESPVVAVLLLHLNLLCRPQMSSVYRQEAIDALTVALGQSLTNEKVQKTCVRALLVLGGCFSSSGKLMTEDWILKLAGFLNGPDWDIADDESSDVSHDGRATVNFSCTKFPKVDSHIEDSEEEKAREKWLVNLSASLLEDGNKPFLETVSKCLSLGNSDLVRVCLVTIAWLSSSLVSLPDTEFQLYAFSVLISPLKKCMEHGELVEHKILASLCLLNFSKFPECRILLTKITEEIYSPLANLAEVTWTAKELCTIISGRRK</sequence>
<dbReference type="Pfam" id="PF04564">
    <property type="entry name" value="U-box"/>
    <property type="match status" value="1"/>
</dbReference>
<dbReference type="InterPro" id="IPR055566">
    <property type="entry name" value="ARM_LIN"/>
</dbReference>
<feature type="compositionally biased region" description="Basic and acidic residues" evidence="6">
    <location>
        <begin position="50"/>
        <end position="59"/>
    </location>
</feature>
<feature type="compositionally biased region" description="Basic and acidic residues" evidence="6">
    <location>
        <begin position="78"/>
        <end position="108"/>
    </location>
</feature>
<dbReference type="Proteomes" id="UP000250235">
    <property type="component" value="Unassembled WGS sequence"/>
</dbReference>
<dbReference type="PANTHER" id="PTHR35549:SF1">
    <property type="entry name" value="OS04G0584500 PROTEIN"/>
    <property type="match status" value="1"/>
</dbReference>
<dbReference type="Gene3D" id="1.25.10.10">
    <property type="entry name" value="Leucine-rich Repeat Variant"/>
    <property type="match status" value="1"/>
</dbReference>
<dbReference type="PANTHER" id="PTHR35549">
    <property type="entry name" value="OS04G0584500 PROTEIN"/>
    <property type="match status" value="1"/>
</dbReference>
<comment type="catalytic activity">
    <reaction evidence="1">
        <text>S-ubiquitinyl-[E2 ubiquitin-conjugating enzyme]-L-cysteine + [acceptor protein]-L-lysine = [E2 ubiquitin-conjugating enzyme]-L-cysteine + N(6)-ubiquitinyl-[acceptor protein]-L-lysine.</text>
        <dbReference type="EC" id="2.3.2.27"/>
    </reaction>
</comment>
<dbReference type="AlphaFoldDB" id="A0A2Z7DFZ2"/>
<evidence type="ECO:0000313" key="8">
    <source>
        <dbReference type="EMBL" id="KZV56443.1"/>
    </source>
</evidence>
<proteinExistence type="predicted"/>
<dbReference type="Pfam" id="PF23568">
    <property type="entry name" value="ARM_LIN"/>
    <property type="match status" value="1"/>
</dbReference>
<dbReference type="UniPathway" id="UPA00143"/>
<gene>
    <name evidence="8" type="ORF">F511_08341</name>
</gene>
<dbReference type="SMART" id="SM00504">
    <property type="entry name" value="Ubox"/>
    <property type="match status" value="1"/>
</dbReference>
<dbReference type="InterPro" id="IPR056512">
    <property type="entry name" value="LIN_N"/>
</dbReference>
<organism evidence="8 9">
    <name type="scientific">Dorcoceras hygrometricum</name>
    <dbReference type="NCBI Taxonomy" id="472368"/>
    <lineage>
        <taxon>Eukaryota</taxon>
        <taxon>Viridiplantae</taxon>
        <taxon>Streptophyta</taxon>
        <taxon>Embryophyta</taxon>
        <taxon>Tracheophyta</taxon>
        <taxon>Spermatophyta</taxon>
        <taxon>Magnoliopsida</taxon>
        <taxon>eudicotyledons</taxon>
        <taxon>Gunneridae</taxon>
        <taxon>Pentapetalae</taxon>
        <taxon>asterids</taxon>
        <taxon>lamiids</taxon>
        <taxon>Lamiales</taxon>
        <taxon>Gesneriaceae</taxon>
        <taxon>Didymocarpoideae</taxon>
        <taxon>Trichosporeae</taxon>
        <taxon>Loxocarpinae</taxon>
        <taxon>Dorcoceras</taxon>
    </lineage>
</organism>
<dbReference type="PROSITE" id="PS51698">
    <property type="entry name" value="U_BOX"/>
    <property type="match status" value="1"/>
</dbReference>
<evidence type="ECO:0000256" key="2">
    <source>
        <dbReference type="ARBA" id="ARBA00004906"/>
    </source>
</evidence>
<feature type="compositionally biased region" description="Basic and acidic residues" evidence="6">
    <location>
        <begin position="219"/>
        <end position="231"/>
    </location>
</feature>
<dbReference type="Gene3D" id="3.30.40.10">
    <property type="entry name" value="Zinc/RING finger domain, C3HC4 (zinc finger)"/>
    <property type="match status" value="1"/>
</dbReference>
<dbReference type="Pfam" id="PF23628">
    <property type="entry name" value="ARM_LIN_C"/>
    <property type="match status" value="1"/>
</dbReference>
<feature type="compositionally biased region" description="Polar residues" evidence="6">
    <location>
        <begin position="202"/>
        <end position="218"/>
    </location>
</feature>